<accession>A0ABX0TY92</accession>
<protein>
    <recommendedName>
        <fullName evidence="4">Inner membrane protein</fullName>
    </recommendedName>
</protein>
<dbReference type="EMBL" id="JAASQP010000001">
    <property type="protein sequence ID" value="NIJ23199.1"/>
    <property type="molecule type" value="Genomic_DNA"/>
</dbReference>
<evidence type="ECO:0000256" key="1">
    <source>
        <dbReference type="SAM" id="Phobius"/>
    </source>
</evidence>
<sequence length="117" mass="12682">MARILYLIGGIVALILGFIGAFLPVMPTVPFVILAAFCFARSNPKFEAWLLDHPHFGPHIHAWRRNGAIPRRGKLISSVMLAGSGVLGLIFVPMPWGAIPAAIAVISGTWIWSRPDA</sequence>
<reference evidence="2 3" key="1">
    <citation type="submission" date="2020-03" db="EMBL/GenBank/DDBJ databases">
        <title>Genomic Encyclopedia of Type Strains, Phase IV (KMG-IV): sequencing the most valuable type-strain genomes for metagenomic binning, comparative biology and taxonomic classification.</title>
        <authorList>
            <person name="Goeker M."/>
        </authorList>
    </citation>
    <scope>NUCLEOTIDE SEQUENCE [LARGE SCALE GENOMIC DNA]</scope>
    <source>
        <strain evidence="2 3">DSM 22753</strain>
    </source>
</reference>
<dbReference type="PANTHER" id="PTHR35813:SF1">
    <property type="entry name" value="INNER MEMBRANE PROTEIN YBAN"/>
    <property type="match status" value="1"/>
</dbReference>
<name>A0ABX0TY92_9SPHN</name>
<keyword evidence="1" id="KW-1133">Transmembrane helix</keyword>
<dbReference type="RefSeq" id="WP_140048350.1">
    <property type="nucleotide sequence ID" value="NZ_BAAAEV010000001.1"/>
</dbReference>
<proteinExistence type="predicted"/>
<gene>
    <name evidence="2" type="ORF">FHT01_000741</name>
</gene>
<dbReference type="InterPro" id="IPR007401">
    <property type="entry name" value="DUF454"/>
</dbReference>
<keyword evidence="1" id="KW-0812">Transmembrane</keyword>
<keyword evidence="1" id="KW-0472">Membrane</keyword>
<organism evidence="2 3">
    <name type="scientific">Sphingomonas japonica</name>
    <dbReference type="NCBI Taxonomy" id="511662"/>
    <lineage>
        <taxon>Bacteria</taxon>
        <taxon>Pseudomonadati</taxon>
        <taxon>Pseudomonadota</taxon>
        <taxon>Alphaproteobacteria</taxon>
        <taxon>Sphingomonadales</taxon>
        <taxon>Sphingomonadaceae</taxon>
        <taxon>Sphingomonas</taxon>
    </lineage>
</organism>
<evidence type="ECO:0000313" key="2">
    <source>
        <dbReference type="EMBL" id="NIJ23199.1"/>
    </source>
</evidence>
<dbReference type="PIRSF" id="PIRSF016789">
    <property type="entry name" value="DUF454"/>
    <property type="match status" value="1"/>
</dbReference>
<dbReference type="Pfam" id="PF04304">
    <property type="entry name" value="DUF454"/>
    <property type="match status" value="1"/>
</dbReference>
<comment type="caution">
    <text evidence="2">The sequence shown here is derived from an EMBL/GenBank/DDBJ whole genome shotgun (WGS) entry which is preliminary data.</text>
</comment>
<feature type="transmembrane region" description="Helical" evidence="1">
    <location>
        <begin position="97"/>
        <end position="113"/>
    </location>
</feature>
<feature type="transmembrane region" description="Helical" evidence="1">
    <location>
        <begin position="6"/>
        <end position="39"/>
    </location>
</feature>
<evidence type="ECO:0000313" key="3">
    <source>
        <dbReference type="Proteomes" id="UP000788153"/>
    </source>
</evidence>
<dbReference type="Proteomes" id="UP000788153">
    <property type="component" value="Unassembled WGS sequence"/>
</dbReference>
<dbReference type="PANTHER" id="PTHR35813">
    <property type="entry name" value="INNER MEMBRANE PROTEIN YBAN"/>
    <property type="match status" value="1"/>
</dbReference>
<keyword evidence="3" id="KW-1185">Reference proteome</keyword>
<evidence type="ECO:0008006" key="4">
    <source>
        <dbReference type="Google" id="ProtNLM"/>
    </source>
</evidence>